<dbReference type="EMBL" id="CP025706">
    <property type="protein sequence ID" value="AXB05030.1"/>
    <property type="molecule type" value="Genomic_DNA"/>
</dbReference>
<dbReference type="GO" id="GO:0003676">
    <property type="term" value="F:nucleic acid binding"/>
    <property type="evidence" value="ECO:0007669"/>
    <property type="project" value="InterPro"/>
</dbReference>
<dbReference type="InterPro" id="IPR036397">
    <property type="entry name" value="RNaseH_sf"/>
</dbReference>
<sequence>MWQINEVLRFDEQLYRILAVKPGEIVWIRIDTNTAQPERITELELISYLDEERLFRHADPFSSIDLEEPLVGSVAFNRRERGLLIIQPIIVDELCFDPKIRARRVEQVRLSGIASIATIYKLLRRYWQRGQKPNSLLPDYKNSGAPGKTRAASGQAKIGRTRQFGDGEGMKVTPDIERLFRLTIEKYILSQDGLKTTVAYRRFSDLFEQYYPQVVIANRPTIRQFRYFYDREYKKPQRLVARTSPGVYKKDVRPLTSTATANVLGPGSRYEIDATIADIYLVADDDRSKIIGRPTVYIVIDVFSRMIAGFYIGFDNPSYVVAMQAVVNACIDKTDICSQLGIEINPGEWPCIGLPDVILADRGEMMSHQVDGLITGFNLRIESAPPRRGDAKGIVESCFRTLQAEFKPFAPGVVAGNRVKKHGERDYRLDAVMPINDFSQIILRTILFRNNYHVLDKYDRDADLPADIPSIPLELWNWGMQHRVGGLRQVDPQQLQIALLPRRKVTVSPFGVNMWGLYYFGSDILREGWLHRSIEINRPESLEAAYDPGCADTIYLFPQSGSRIFWVCSLTDRSRQYRGMTFWHVWEIQAKEKHNKANAKLKEDEKRRELDAFIKRKINDATKQSSSSSESDQQRIQQIKSNKKNARDVERQSRVKPVIVDSSKPLADVVSLNQVEDYSLPNFVPGLFDDGEGDAE</sequence>
<gene>
    <name evidence="2" type="ORF">C1C91_08480</name>
</gene>
<dbReference type="GO" id="GO:0015074">
    <property type="term" value="P:DNA integration"/>
    <property type="evidence" value="ECO:0007669"/>
    <property type="project" value="InterPro"/>
</dbReference>
<reference evidence="2" key="1">
    <citation type="journal article" date="2019" name="J Environ">
        <title>Genetic characterization and potential molecular dissemination mechanism of tet (31) gene in Aeromonas caviae from an oxytetracycline wastewater treatment system.</title>
        <authorList>
            <person name="Shi Y."/>
            <person name="Tian Z."/>
            <person name="Leclercq S.O."/>
            <person name="Zhang H."/>
            <person name="Yang M."/>
            <person name="Zhang Y."/>
        </authorList>
    </citation>
    <scope>NUCLEOTIDE SEQUENCE</scope>
    <source>
        <strain evidence="2">T25-39</strain>
    </source>
</reference>
<feature type="compositionally biased region" description="Low complexity" evidence="1">
    <location>
        <begin position="624"/>
        <end position="638"/>
    </location>
</feature>
<dbReference type="AlphaFoldDB" id="A0A3S7PAH9"/>
<protein>
    <submittedName>
        <fullName evidence="2">DDE-type integrase/transposase/recombinase</fullName>
    </submittedName>
</protein>
<dbReference type="InterPro" id="IPR001584">
    <property type="entry name" value="Integrase_cat-core"/>
</dbReference>
<dbReference type="InterPro" id="IPR012337">
    <property type="entry name" value="RNaseH-like_sf"/>
</dbReference>
<dbReference type="PROSITE" id="PS50994">
    <property type="entry name" value="INTEGRASE"/>
    <property type="match status" value="1"/>
</dbReference>
<dbReference type="Proteomes" id="UP000266778">
    <property type="component" value="Chromosome"/>
</dbReference>
<accession>A0A3S7PAH9</accession>
<name>A0A3S7PAH9_AERCA</name>
<evidence type="ECO:0000313" key="2">
    <source>
        <dbReference type="EMBL" id="AXB05030.1"/>
    </source>
</evidence>
<feature type="region of interest" description="Disordered" evidence="1">
    <location>
        <begin position="137"/>
        <end position="156"/>
    </location>
</feature>
<dbReference type="SUPFAM" id="SSF53098">
    <property type="entry name" value="Ribonuclease H-like"/>
    <property type="match status" value="1"/>
</dbReference>
<feature type="region of interest" description="Disordered" evidence="1">
    <location>
        <begin position="620"/>
        <end position="655"/>
    </location>
</feature>
<evidence type="ECO:0000256" key="1">
    <source>
        <dbReference type="SAM" id="MobiDB-lite"/>
    </source>
</evidence>
<evidence type="ECO:0000313" key="3">
    <source>
        <dbReference type="Proteomes" id="UP000266778"/>
    </source>
</evidence>
<proteinExistence type="predicted"/>
<dbReference type="Gene3D" id="3.30.420.10">
    <property type="entry name" value="Ribonuclease H-like superfamily/Ribonuclease H"/>
    <property type="match status" value="1"/>
</dbReference>
<organism evidence="2 3">
    <name type="scientific">Aeromonas caviae</name>
    <name type="common">Aeromonas punctata</name>
    <dbReference type="NCBI Taxonomy" id="648"/>
    <lineage>
        <taxon>Bacteria</taxon>
        <taxon>Pseudomonadati</taxon>
        <taxon>Pseudomonadota</taxon>
        <taxon>Gammaproteobacteria</taxon>
        <taxon>Aeromonadales</taxon>
        <taxon>Aeromonadaceae</taxon>
        <taxon>Aeromonas</taxon>
    </lineage>
</organism>